<reference evidence="10" key="1">
    <citation type="submission" date="2022-11" db="EMBL/GenBank/DDBJ databases">
        <authorList>
            <person name="Kikuchi T."/>
        </authorList>
    </citation>
    <scope>NUCLEOTIDE SEQUENCE</scope>
    <source>
        <strain evidence="10">PS1010</strain>
    </source>
</reference>
<evidence type="ECO:0000256" key="2">
    <source>
        <dbReference type="ARBA" id="ARBA00022692"/>
    </source>
</evidence>
<feature type="transmembrane region" description="Helical" evidence="8">
    <location>
        <begin position="226"/>
        <end position="246"/>
    </location>
</feature>
<keyword evidence="3 8" id="KW-1133">Transmembrane helix</keyword>
<organism evidence="10 11">
    <name type="scientific">Caenorhabditis angaria</name>
    <dbReference type="NCBI Taxonomy" id="860376"/>
    <lineage>
        <taxon>Eukaryota</taxon>
        <taxon>Metazoa</taxon>
        <taxon>Ecdysozoa</taxon>
        <taxon>Nematoda</taxon>
        <taxon>Chromadorea</taxon>
        <taxon>Rhabditida</taxon>
        <taxon>Rhabditina</taxon>
        <taxon>Rhabditomorpha</taxon>
        <taxon>Rhabditoidea</taxon>
        <taxon>Rhabditidae</taxon>
        <taxon>Peloderinae</taxon>
        <taxon>Caenorhabditis</taxon>
    </lineage>
</organism>
<feature type="transmembrane region" description="Helical" evidence="8">
    <location>
        <begin position="175"/>
        <end position="202"/>
    </location>
</feature>
<feature type="transmembrane region" description="Helical" evidence="8">
    <location>
        <begin position="425"/>
        <end position="446"/>
    </location>
</feature>
<keyword evidence="5 8" id="KW-0472">Membrane</keyword>
<sequence length="569" mass="65450">MLTPYWQMDLIIYETIILFPIYILLLMDIVIARKKLSMFQSSYYILVISQGIADILTILIIINLLLARYFAIGNILTYDLQDYGMASFHSNTGPLLFVLRLFGVFLITLQRYLAVCRNGGTMNRVFNNIPWYILIAIHWGIPMLIYTPAFIVSNAHFDNPNTLFIVNTTQHMQTFSMIVVISFFVIGILILMMYLSVLLVLFQTRKVVGTINTAIFRKRSMRYQEIRLAIHVFLLVTMSVFTFLYYFFEYQFASNQIDGERRSLRVYYPIVAGNFSYINPITLLALNRDVQARIKSWFCGKKGIADFSTVFAIIALLLPRYFGIGNSLLFALGPYGGASFFSNSGPFFFVLRIYGVFLITLQRFLTVCVATSRLTAKFALIRPFKIVLLHWLVALLIFSPALLLSDTVFENSENLFLINNEAQSRAFSIIVISCFAVFGPTTIVLYSQMLKVICSSNHAPLSNTSIRKRASRYQEHRLSIHVFLLTIMSILTFFYYFCEYLYSDRITSEAMRYVRKFYPLISGNFSFISPMVLIILNKEVQSSLKKMFCSKLAATTENSLRLNTWTTSP</sequence>
<dbReference type="Pfam" id="PF10323">
    <property type="entry name" value="7TM_GPCR_Srv"/>
    <property type="match status" value="2"/>
</dbReference>
<protein>
    <recommendedName>
        <fullName evidence="9">G-protein coupled receptors family 1 profile domain-containing protein</fullName>
    </recommendedName>
</protein>
<keyword evidence="7" id="KW-0807">Transducer</keyword>
<feature type="domain" description="G-protein coupled receptors family 1 profile" evidence="9">
    <location>
        <begin position="22"/>
        <end position="283"/>
    </location>
</feature>
<dbReference type="Proteomes" id="UP001152747">
    <property type="component" value="Unassembled WGS sequence"/>
</dbReference>
<comment type="subcellular location">
    <subcellularLocation>
        <location evidence="1">Membrane</location>
        <topology evidence="1">Multi-pass membrane protein</topology>
    </subcellularLocation>
</comment>
<keyword evidence="2 8" id="KW-0812">Transmembrane</keyword>
<evidence type="ECO:0000313" key="11">
    <source>
        <dbReference type="Proteomes" id="UP001152747"/>
    </source>
</evidence>
<evidence type="ECO:0000256" key="6">
    <source>
        <dbReference type="ARBA" id="ARBA00023170"/>
    </source>
</evidence>
<keyword evidence="4" id="KW-0297">G-protein coupled receptor</keyword>
<dbReference type="PANTHER" id="PTHR24238:SF26">
    <property type="entry name" value="G-PROTEIN COUPLED RECEPTORS FAMILY 1 PROFILE DOMAIN-CONTAINING PROTEIN"/>
    <property type="match status" value="1"/>
</dbReference>
<comment type="caution">
    <text evidence="10">The sequence shown here is derived from an EMBL/GenBank/DDBJ whole genome shotgun (WGS) entry which is preliminary data.</text>
</comment>
<proteinExistence type="predicted"/>
<dbReference type="AlphaFoldDB" id="A0A9P1IXC1"/>
<evidence type="ECO:0000256" key="8">
    <source>
        <dbReference type="SAM" id="Phobius"/>
    </source>
</evidence>
<feature type="transmembrane region" description="Helical" evidence="8">
    <location>
        <begin position="43"/>
        <end position="71"/>
    </location>
</feature>
<evidence type="ECO:0000256" key="3">
    <source>
        <dbReference type="ARBA" id="ARBA00022989"/>
    </source>
</evidence>
<dbReference type="PROSITE" id="PS50262">
    <property type="entry name" value="G_PROTEIN_RECEP_F1_2"/>
    <property type="match status" value="1"/>
</dbReference>
<dbReference type="OrthoDB" id="5853161at2759"/>
<dbReference type="Gene3D" id="1.20.1070.10">
    <property type="entry name" value="Rhodopsin 7-helix transmembrane proteins"/>
    <property type="match status" value="2"/>
</dbReference>
<feature type="transmembrane region" description="Helical" evidence="8">
    <location>
        <begin position="129"/>
        <end position="155"/>
    </location>
</feature>
<feature type="transmembrane region" description="Helical" evidence="8">
    <location>
        <begin position="386"/>
        <end position="405"/>
    </location>
</feature>
<dbReference type="GO" id="GO:0008188">
    <property type="term" value="F:neuropeptide receptor activity"/>
    <property type="evidence" value="ECO:0007669"/>
    <property type="project" value="TreeGrafter"/>
</dbReference>
<feature type="transmembrane region" description="Helical" evidence="8">
    <location>
        <begin position="12"/>
        <end position="31"/>
    </location>
</feature>
<dbReference type="CDD" id="cd00637">
    <property type="entry name" value="7tm_classA_rhodopsin-like"/>
    <property type="match status" value="1"/>
</dbReference>
<evidence type="ECO:0000313" key="10">
    <source>
        <dbReference type="EMBL" id="CAI5452811.1"/>
    </source>
</evidence>
<evidence type="ECO:0000256" key="1">
    <source>
        <dbReference type="ARBA" id="ARBA00004141"/>
    </source>
</evidence>
<feature type="transmembrane region" description="Helical" evidence="8">
    <location>
        <begin position="266"/>
        <end position="286"/>
    </location>
</feature>
<feature type="transmembrane region" description="Helical" evidence="8">
    <location>
        <begin position="91"/>
        <end position="109"/>
    </location>
</feature>
<dbReference type="PANTHER" id="PTHR24238">
    <property type="entry name" value="G-PROTEIN COUPLED RECEPTOR"/>
    <property type="match status" value="1"/>
</dbReference>
<feature type="transmembrane region" description="Helical" evidence="8">
    <location>
        <begin position="353"/>
        <end position="374"/>
    </location>
</feature>
<dbReference type="EMBL" id="CANHGI010000005">
    <property type="protein sequence ID" value="CAI5452811.1"/>
    <property type="molecule type" value="Genomic_DNA"/>
</dbReference>
<accession>A0A9P1IXC1</accession>
<keyword evidence="11" id="KW-1185">Reference proteome</keyword>
<dbReference type="InterPro" id="IPR019426">
    <property type="entry name" value="7TM_GPCR_serpentine_rcpt_Srv"/>
</dbReference>
<feature type="transmembrane region" description="Helical" evidence="8">
    <location>
        <begin position="478"/>
        <end position="497"/>
    </location>
</feature>
<feature type="transmembrane region" description="Helical" evidence="8">
    <location>
        <begin position="307"/>
        <end position="333"/>
    </location>
</feature>
<name>A0A9P1IXC1_9PELO</name>
<evidence type="ECO:0000259" key="9">
    <source>
        <dbReference type="PROSITE" id="PS50262"/>
    </source>
</evidence>
<evidence type="ECO:0000256" key="4">
    <source>
        <dbReference type="ARBA" id="ARBA00023040"/>
    </source>
</evidence>
<dbReference type="InterPro" id="IPR017452">
    <property type="entry name" value="GPCR_Rhodpsn_7TM"/>
</dbReference>
<feature type="transmembrane region" description="Helical" evidence="8">
    <location>
        <begin position="517"/>
        <end position="536"/>
    </location>
</feature>
<gene>
    <name evidence="10" type="ORF">CAMP_LOCUS15448</name>
</gene>
<evidence type="ECO:0000256" key="7">
    <source>
        <dbReference type="ARBA" id="ARBA00023224"/>
    </source>
</evidence>
<evidence type="ECO:0000256" key="5">
    <source>
        <dbReference type="ARBA" id="ARBA00023136"/>
    </source>
</evidence>
<dbReference type="SUPFAM" id="SSF81321">
    <property type="entry name" value="Family A G protein-coupled receptor-like"/>
    <property type="match status" value="2"/>
</dbReference>
<dbReference type="GO" id="GO:0005886">
    <property type="term" value="C:plasma membrane"/>
    <property type="evidence" value="ECO:0007669"/>
    <property type="project" value="TreeGrafter"/>
</dbReference>
<keyword evidence="6" id="KW-0675">Receptor</keyword>